<keyword evidence="3" id="KW-1185">Reference proteome</keyword>
<evidence type="ECO:0000313" key="3">
    <source>
        <dbReference type="Proteomes" id="UP001606134"/>
    </source>
</evidence>
<comment type="caution">
    <text evidence="2">The sequence shown here is derived from an EMBL/GenBank/DDBJ whole genome shotgun (WGS) entry which is preliminary data.</text>
</comment>
<dbReference type="EMBL" id="JBIGIC010000005">
    <property type="protein sequence ID" value="MFG6487438.1"/>
    <property type="molecule type" value="Genomic_DNA"/>
</dbReference>
<dbReference type="Pfam" id="PF11137">
    <property type="entry name" value="DUF2909"/>
    <property type="match status" value="1"/>
</dbReference>
<protein>
    <submittedName>
        <fullName evidence="2">Twin transmembrane helix small protein</fullName>
    </submittedName>
</protein>
<dbReference type="RefSeq" id="WP_394410304.1">
    <property type="nucleotide sequence ID" value="NZ_JBIGIC010000005.1"/>
</dbReference>
<sequence>MKFLILVAFIGIFGALASAGFFMLRKGRGDDKRSPNMARALAVRVGLSVALFLIILLSWKLGWIHPTGLPLKAA</sequence>
<keyword evidence="1 2" id="KW-0812">Transmembrane</keyword>
<evidence type="ECO:0000313" key="2">
    <source>
        <dbReference type="EMBL" id="MFG6487438.1"/>
    </source>
</evidence>
<evidence type="ECO:0000256" key="1">
    <source>
        <dbReference type="SAM" id="Phobius"/>
    </source>
</evidence>
<gene>
    <name evidence="2" type="ORF">ACG04R_12220</name>
</gene>
<accession>A0ABW7HBZ1</accession>
<dbReference type="InterPro" id="IPR021313">
    <property type="entry name" value="DUF2909"/>
</dbReference>
<proteinExistence type="predicted"/>
<feature type="transmembrane region" description="Helical" evidence="1">
    <location>
        <begin position="41"/>
        <end position="59"/>
    </location>
</feature>
<reference evidence="2 3" key="1">
    <citation type="submission" date="2024-08" db="EMBL/GenBank/DDBJ databases">
        <authorList>
            <person name="Lu H."/>
        </authorList>
    </citation>
    <scope>NUCLEOTIDE SEQUENCE [LARGE SCALE GENOMIC DNA]</scope>
    <source>
        <strain evidence="2 3">BYS78W</strain>
    </source>
</reference>
<keyword evidence="1" id="KW-1133">Transmembrane helix</keyword>
<name>A0ABW7HBZ1_9BURK</name>
<dbReference type="Proteomes" id="UP001606134">
    <property type="component" value="Unassembled WGS sequence"/>
</dbReference>
<dbReference type="NCBIfam" id="NF033233">
    <property type="entry name" value="twin_helix"/>
    <property type="match status" value="1"/>
</dbReference>
<keyword evidence="1" id="KW-0472">Membrane</keyword>
<organism evidence="2 3">
    <name type="scientific">Pelomonas candidula</name>
    <dbReference type="NCBI Taxonomy" id="3299025"/>
    <lineage>
        <taxon>Bacteria</taxon>
        <taxon>Pseudomonadati</taxon>
        <taxon>Pseudomonadota</taxon>
        <taxon>Betaproteobacteria</taxon>
        <taxon>Burkholderiales</taxon>
        <taxon>Sphaerotilaceae</taxon>
        <taxon>Roseateles</taxon>
    </lineage>
</organism>